<evidence type="ECO:0000313" key="7">
    <source>
        <dbReference type="EMBL" id="TCJ18098.1"/>
    </source>
</evidence>
<dbReference type="Gene3D" id="1.20.1250.20">
    <property type="entry name" value="MFS general substrate transporter like domains"/>
    <property type="match status" value="1"/>
</dbReference>
<feature type="transmembrane region" description="Helical" evidence="5">
    <location>
        <begin position="147"/>
        <end position="168"/>
    </location>
</feature>
<sequence length="410" mass="42989">MSAAPKGGIPAGSLARRQIMVLALVAGLYWVAHSMLRPLIAPYALTLGASPLTAGLAVGAFSLLPSLLAIATGFLGDFFGNRRLLQFGSAGMVASGVLLVLLDGPGLLILSQVIAGTGMLAMWLAIQSLMTFLATETGSVDERNKRITNLSLFVSGGQLAGPLLGGFVADAAGYRSSFAVFLMLSGLVALASQQIRDPVPPQREQDAGDFGRRLLNSHRVALDLLRQQGVFLTAAISFLALFLIDMRIAFFPVYLGEVGFSPLWIGLLLSTSGAFAFLSRPILPALLRRLRTSLVVGFSLVTGALAIGSVALTETLWALFALAAVAGAALGFTQPLTLALISDHTPKENRGIGVGLRVLANRSATWIEPLAFSLLLSLVGIRPTFVYLALAIAGLSLIVALALSRLEKKG</sequence>
<evidence type="ECO:0000256" key="3">
    <source>
        <dbReference type="ARBA" id="ARBA00022989"/>
    </source>
</evidence>
<dbReference type="OrthoDB" id="4822895at2"/>
<keyword evidence="8" id="KW-1185">Reference proteome</keyword>
<dbReference type="InterPro" id="IPR011701">
    <property type="entry name" value="MFS"/>
</dbReference>
<feature type="transmembrane region" description="Helical" evidence="5">
    <location>
        <begin position="21"/>
        <end position="40"/>
    </location>
</feature>
<feature type="domain" description="Major facilitator superfamily (MFS) profile" evidence="6">
    <location>
        <begin position="18"/>
        <end position="408"/>
    </location>
</feature>
<dbReference type="InterPro" id="IPR052528">
    <property type="entry name" value="Sugar_transport-like"/>
</dbReference>
<evidence type="ECO:0000259" key="6">
    <source>
        <dbReference type="PROSITE" id="PS50850"/>
    </source>
</evidence>
<feature type="transmembrane region" description="Helical" evidence="5">
    <location>
        <begin position="84"/>
        <end position="102"/>
    </location>
</feature>
<evidence type="ECO:0000256" key="4">
    <source>
        <dbReference type="ARBA" id="ARBA00023136"/>
    </source>
</evidence>
<dbReference type="GO" id="GO:0022857">
    <property type="term" value="F:transmembrane transporter activity"/>
    <property type="evidence" value="ECO:0007669"/>
    <property type="project" value="InterPro"/>
</dbReference>
<feature type="transmembrane region" description="Helical" evidence="5">
    <location>
        <begin position="290"/>
        <end position="311"/>
    </location>
</feature>
<dbReference type="EMBL" id="SKBU01000013">
    <property type="protein sequence ID" value="TCJ18098.1"/>
    <property type="molecule type" value="Genomic_DNA"/>
</dbReference>
<evidence type="ECO:0000256" key="5">
    <source>
        <dbReference type="SAM" id="Phobius"/>
    </source>
</evidence>
<feature type="transmembrane region" description="Helical" evidence="5">
    <location>
        <begin position="52"/>
        <end position="75"/>
    </location>
</feature>
<dbReference type="PANTHER" id="PTHR23526:SF4">
    <property type="entry name" value="INTEGRAL MEMBRANE TRANSPORT PROTEIN"/>
    <property type="match status" value="1"/>
</dbReference>
<name>A0A4R1BLE9_9ACTN</name>
<dbReference type="Proteomes" id="UP000295244">
    <property type="component" value="Unassembled WGS sequence"/>
</dbReference>
<keyword evidence="3 5" id="KW-1133">Transmembrane helix</keyword>
<dbReference type="SUPFAM" id="SSF103473">
    <property type="entry name" value="MFS general substrate transporter"/>
    <property type="match status" value="1"/>
</dbReference>
<proteinExistence type="predicted"/>
<feature type="transmembrane region" description="Helical" evidence="5">
    <location>
        <begin position="174"/>
        <end position="192"/>
    </location>
</feature>
<dbReference type="Pfam" id="PF07690">
    <property type="entry name" value="MFS_1"/>
    <property type="match status" value="1"/>
</dbReference>
<dbReference type="InterPro" id="IPR036259">
    <property type="entry name" value="MFS_trans_sf"/>
</dbReference>
<feature type="transmembrane region" description="Helical" evidence="5">
    <location>
        <begin position="108"/>
        <end position="126"/>
    </location>
</feature>
<feature type="transmembrane region" description="Helical" evidence="5">
    <location>
        <begin position="363"/>
        <end position="381"/>
    </location>
</feature>
<feature type="transmembrane region" description="Helical" evidence="5">
    <location>
        <begin position="229"/>
        <end position="255"/>
    </location>
</feature>
<dbReference type="PROSITE" id="PS50850">
    <property type="entry name" value="MFS"/>
    <property type="match status" value="1"/>
</dbReference>
<gene>
    <name evidence="7" type="ORF">E0L93_06685</name>
</gene>
<protein>
    <submittedName>
        <fullName evidence="7">MFS transporter</fullName>
    </submittedName>
</protein>
<dbReference type="GO" id="GO:0005886">
    <property type="term" value="C:plasma membrane"/>
    <property type="evidence" value="ECO:0007669"/>
    <property type="project" value="UniProtKB-SubCell"/>
</dbReference>
<reference evidence="7 8" key="1">
    <citation type="submission" date="2019-03" db="EMBL/GenBank/DDBJ databases">
        <title>Whole genome sequence of a novel Rubrobacter taiwanensis strain, isolated from Yellowstone National Park.</title>
        <authorList>
            <person name="Freed S."/>
            <person name="Ramaley R.F."/>
            <person name="Kyndt J.A."/>
        </authorList>
    </citation>
    <scope>NUCLEOTIDE SEQUENCE [LARGE SCALE GENOMIC DNA]</scope>
    <source>
        <strain evidence="7 8">Yellowstone</strain>
    </source>
</reference>
<evidence type="ECO:0000313" key="8">
    <source>
        <dbReference type="Proteomes" id="UP000295244"/>
    </source>
</evidence>
<organism evidence="7 8">
    <name type="scientific">Rubrobacter taiwanensis</name>
    <dbReference type="NCBI Taxonomy" id="185139"/>
    <lineage>
        <taxon>Bacteria</taxon>
        <taxon>Bacillati</taxon>
        <taxon>Actinomycetota</taxon>
        <taxon>Rubrobacteria</taxon>
        <taxon>Rubrobacterales</taxon>
        <taxon>Rubrobacteraceae</taxon>
        <taxon>Rubrobacter</taxon>
    </lineage>
</organism>
<evidence type="ECO:0000256" key="2">
    <source>
        <dbReference type="ARBA" id="ARBA00022692"/>
    </source>
</evidence>
<keyword evidence="4 5" id="KW-0472">Membrane</keyword>
<dbReference type="PANTHER" id="PTHR23526">
    <property type="entry name" value="INTEGRAL MEMBRANE TRANSPORT PROTEIN-RELATED"/>
    <property type="match status" value="1"/>
</dbReference>
<dbReference type="AlphaFoldDB" id="A0A4R1BLE9"/>
<comment type="caution">
    <text evidence="7">The sequence shown here is derived from an EMBL/GenBank/DDBJ whole genome shotgun (WGS) entry which is preliminary data.</text>
</comment>
<feature type="transmembrane region" description="Helical" evidence="5">
    <location>
        <begin position="261"/>
        <end position="278"/>
    </location>
</feature>
<accession>A0A4R1BLE9</accession>
<keyword evidence="2 5" id="KW-0812">Transmembrane</keyword>
<dbReference type="InterPro" id="IPR020846">
    <property type="entry name" value="MFS_dom"/>
</dbReference>
<evidence type="ECO:0000256" key="1">
    <source>
        <dbReference type="ARBA" id="ARBA00004651"/>
    </source>
</evidence>
<feature type="transmembrane region" description="Helical" evidence="5">
    <location>
        <begin position="387"/>
        <end position="406"/>
    </location>
</feature>
<feature type="transmembrane region" description="Helical" evidence="5">
    <location>
        <begin position="317"/>
        <end position="342"/>
    </location>
</feature>
<comment type="subcellular location">
    <subcellularLocation>
        <location evidence="1">Cell membrane</location>
        <topology evidence="1">Multi-pass membrane protein</topology>
    </subcellularLocation>
</comment>